<organism evidence="1 2">
    <name type="scientific">Trypanosoma equiperdum</name>
    <dbReference type="NCBI Taxonomy" id="5694"/>
    <lineage>
        <taxon>Eukaryota</taxon>
        <taxon>Discoba</taxon>
        <taxon>Euglenozoa</taxon>
        <taxon>Kinetoplastea</taxon>
        <taxon>Metakinetoplastina</taxon>
        <taxon>Trypanosomatida</taxon>
        <taxon>Trypanosomatidae</taxon>
        <taxon>Trypanosoma</taxon>
    </lineage>
</organism>
<comment type="caution">
    <text evidence="1">The sequence shown here is derived from an EMBL/GenBank/DDBJ whole genome shotgun (WGS) entry which is preliminary data.</text>
</comment>
<dbReference type="RefSeq" id="XP_067081078.1">
    <property type="nucleotide sequence ID" value="XM_067224977.1"/>
</dbReference>
<dbReference type="EMBL" id="CZPT02001383">
    <property type="protein sequence ID" value="SCU70223.1"/>
    <property type="molecule type" value="Genomic_DNA"/>
</dbReference>
<gene>
    <name evidence="1" type="ORF">TEOVI_000179600</name>
</gene>
<sequence>MKTKFYTYKNKPSSYAQVSTILTMSHEVVDRVSVERAEDGQFAYYMAKCEYNAVKNRISGRLPPIVPLVYDFDEDDLSNYCSSTADSRSATLRRGEDMDLDCTEIDGELLKLSAAHRERDIESRGMRKMKPSPLELILHRETLARGDINHVESLFFRRMVAPFRDNPMFKVLDFFRQEQLGRKQVEDEWASESMPFLEMCRMEQTDYMEDFLIRAIRGKNKYRGPSAGESMTFEKVPLDVRLYAPLKHRCDIIRSETESEQEIAFYYLMLGQAAQRDLVEKNVICRNPTSGLMDSVQHPIDVSNYEAVDLAFSAECRYLQQREETGRMEVINLEFDEKEAILAAEEEKKARAISERRNRR</sequence>
<dbReference type="VEuPathDB" id="TriTrypDB:TEOVI_000179600"/>
<name>A0A1G4IDX0_TRYEQ</name>
<keyword evidence="2" id="KW-1185">Reference proteome</keyword>
<dbReference type="GeneID" id="92375736"/>
<proteinExistence type="predicted"/>
<dbReference type="Proteomes" id="UP000195570">
    <property type="component" value="Unassembled WGS sequence"/>
</dbReference>
<protein>
    <submittedName>
        <fullName evidence="1">Paraflagellar rod component, putative</fullName>
    </submittedName>
</protein>
<evidence type="ECO:0000313" key="1">
    <source>
        <dbReference type="EMBL" id="SCU70223.1"/>
    </source>
</evidence>
<evidence type="ECO:0000313" key="2">
    <source>
        <dbReference type="Proteomes" id="UP000195570"/>
    </source>
</evidence>
<dbReference type="AlphaFoldDB" id="A0A1G4IDX0"/>
<accession>A0A1G4IDX0</accession>
<reference evidence="1" key="1">
    <citation type="submission" date="2016-09" db="EMBL/GenBank/DDBJ databases">
        <authorList>
            <person name="Hebert L."/>
            <person name="Moumen B."/>
        </authorList>
    </citation>
    <scope>NUCLEOTIDE SEQUENCE [LARGE SCALE GENOMIC DNA]</scope>
    <source>
        <strain evidence="1">OVI</strain>
    </source>
</reference>